<evidence type="ECO:0000313" key="3">
    <source>
        <dbReference type="EMBL" id="MCQ8240500.1"/>
    </source>
</evidence>
<dbReference type="Gene3D" id="1.20.141.10">
    <property type="entry name" value="Chitosanase, subunit A, domain 1"/>
    <property type="match status" value="2"/>
</dbReference>
<organism evidence="3 4">
    <name type="scientific">Rhizosaccharibacter radicis</name>
    <dbReference type="NCBI Taxonomy" id="2782605"/>
    <lineage>
        <taxon>Bacteria</taxon>
        <taxon>Pseudomonadati</taxon>
        <taxon>Pseudomonadota</taxon>
        <taxon>Alphaproteobacteria</taxon>
        <taxon>Acetobacterales</taxon>
        <taxon>Acetobacteraceae</taxon>
        <taxon>Rhizosaccharibacter</taxon>
    </lineage>
</organism>
<feature type="domain" description="TtsA-like Glycoside hydrolase family 108" evidence="2">
    <location>
        <begin position="56"/>
        <end position="149"/>
    </location>
</feature>
<dbReference type="EMBL" id="JAMZEJ010000004">
    <property type="protein sequence ID" value="MCQ8240500.1"/>
    <property type="molecule type" value="Genomic_DNA"/>
</dbReference>
<accession>A0ABT1VWD0</accession>
<reference evidence="3 4" key="1">
    <citation type="submission" date="2022-06" db="EMBL/GenBank/DDBJ databases">
        <title>Rhizosaccharibacter gen. nov. sp. nov. KSS12, endophytic bacteria isolated from sugarcane.</title>
        <authorList>
            <person name="Pitiwittayakul N."/>
        </authorList>
    </citation>
    <scope>NUCLEOTIDE SEQUENCE [LARGE SCALE GENOMIC DNA]</scope>
    <source>
        <strain evidence="3 4">KSS12</strain>
    </source>
</reference>
<dbReference type="Pfam" id="PF05838">
    <property type="entry name" value="Glyco_hydro_108"/>
    <property type="match status" value="1"/>
</dbReference>
<dbReference type="SUPFAM" id="SSF53955">
    <property type="entry name" value="Lysozyme-like"/>
    <property type="match status" value="2"/>
</dbReference>
<dbReference type="InterPro" id="IPR008565">
    <property type="entry name" value="TtsA-like_GH18_dom"/>
</dbReference>
<evidence type="ECO:0000259" key="2">
    <source>
        <dbReference type="Pfam" id="PF05838"/>
    </source>
</evidence>
<dbReference type="Proteomes" id="UP001524547">
    <property type="component" value="Unassembled WGS sequence"/>
</dbReference>
<protein>
    <recommendedName>
        <fullName evidence="2">TtsA-like Glycoside hydrolase family 108 domain-containing protein</fullName>
    </recommendedName>
</protein>
<sequence length="273" mass="28470">MTALGGSSSRRSTSSTSPTDGGPETAPTETATAALRGGFFMPGVRMQNDFETARSFVVKEEGGYVDDPQDSGNWSSGTAGVGTLIGSNEGVGAPAAISFMRRMVTRAWMKALPDDVHRAMFRLYWNRVGGDAMPAGLDLMLIDSGWNRGTGTAVQILQRVLSLEADGKPGPATVAAAIRPGPRPLRIGILDVAALQAALGLEADGVAGPVTLAAWAQLGPAEALLVALYAAQVRDYRSLRQFSRYGRGWLARTARRLAAARAMVAAAPVAAAA</sequence>
<feature type="region of interest" description="Disordered" evidence="1">
    <location>
        <begin position="1"/>
        <end position="28"/>
    </location>
</feature>
<proteinExistence type="predicted"/>
<evidence type="ECO:0000313" key="4">
    <source>
        <dbReference type="Proteomes" id="UP001524547"/>
    </source>
</evidence>
<keyword evidence="4" id="KW-1185">Reference proteome</keyword>
<feature type="compositionally biased region" description="Low complexity" evidence="1">
    <location>
        <begin position="7"/>
        <end position="28"/>
    </location>
</feature>
<evidence type="ECO:0000256" key="1">
    <source>
        <dbReference type="SAM" id="MobiDB-lite"/>
    </source>
</evidence>
<comment type="caution">
    <text evidence="3">The sequence shown here is derived from an EMBL/GenBank/DDBJ whole genome shotgun (WGS) entry which is preliminary data.</text>
</comment>
<dbReference type="InterPro" id="IPR023346">
    <property type="entry name" value="Lysozyme-like_dom_sf"/>
</dbReference>
<dbReference type="RefSeq" id="WP_422919249.1">
    <property type="nucleotide sequence ID" value="NZ_JAMZEJ010000004.1"/>
</dbReference>
<gene>
    <name evidence="3" type="ORF">NFI88_06535</name>
</gene>
<name>A0ABT1VWD0_9PROT</name>